<reference evidence="2" key="1">
    <citation type="submission" date="2021-01" db="EMBL/GenBank/DDBJ databases">
        <title>Whole genome shotgun sequence of Rhizocola hellebori NBRC 109834.</title>
        <authorList>
            <person name="Komaki H."/>
            <person name="Tamura T."/>
        </authorList>
    </citation>
    <scope>NUCLEOTIDE SEQUENCE</scope>
    <source>
        <strain evidence="2">NBRC 109834</strain>
    </source>
</reference>
<dbReference type="SMART" id="SM01119">
    <property type="entry name" value="D-ser_dehydrat"/>
    <property type="match status" value="1"/>
</dbReference>
<name>A0A8J3VI36_9ACTN</name>
<dbReference type="Proteomes" id="UP000612899">
    <property type="component" value="Unassembled WGS sequence"/>
</dbReference>
<organism evidence="2 3">
    <name type="scientific">Rhizocola hellebori</name>
    <dbReference type="NCBI Taxonomy" id="1392758"/>
    <lineage>
        <taxon>Bacteria</taxon>
        <taxon>Bacillati</taxon>
        <taxon>Actinomycetota</taxon>
        <taxon>Actinomycetes</taxon>
        <taxon>Micromonosporales</taxon>
        <taxon>Micromonosporaceae</taxon>
        <taxon>Rhizocola</taxon>
    </lineage>
</organism>
<dbReference type="Gene3D" id="3.20.20.10">
    <property type="entry name" value="Alanine racemase"/>
    <property type="match status" value="1"/>
</dbReference>
<dbReference type="Gene3D" id="2.40.37.20">
    <property type="entry name" value="D-serine dehydratase-like domain"/>
    <property type="match status" value="1"/>
</dbReference>
<proteinExistence type="predicted"/>
<dbReference type="AlphaFoldDB" id="A0A8J3VI36"/>
<dbReference type="PANTHER" id="PTHR28004:SF8">
    <property type="entry name" value="D-SERINE DEAMINASE"/>
    <property type="match status" value="1"/>
</dbReference>
<evidence type="ECO:0000259" key="1">
    <source>
        <dbReference type="SMART" id="SM01119"/>
    </source>
</evidence>
<keyword evidence="3" id="KW-1185">Reference proteome</keyword>
<sequence>MNHMRVECVGKGFWQPKREVSFVEFVQEGHNLFGGAFTWPIMVLRRSALDHNLATLAAFCREYGFEFAPHGKTTMSPTLWQMQLDAGAWGITLATVNQALVAAKFGVPRVLLANEVLDPGPLRWLATQEGFDFSCFVDSLAGVRVLEQVGRPVSVFAELGFAGGRAGCRSANELVQVVRAAKESGNVTVKGVAGYEGGLPDARAVAAYVDSLKQAALTLAAEGLLEEEVIVTAGGSTYFDVVADGLAGQWLPGHRLKVVLRSGAYLSHDDGFYLEHTPFLRVPEKGSLKAAIELWAQVTSTPEEGLVIAGMGKRDAPHDEGLPVPLRIRGLDGKVRNVSGAEVVRLNDHHAYVTGVQASAGELICFGISHPCTAFDKWRVIPVVEDDYRVSDLLRTYF</sequence>
<dbReference type="InterPro" id="IPR051466">
    <property type="entry name" value="D-amino_acid_metab_enzyme"/>
</dbReference>
<feature type="domain" description="D-serine dehydratase-like" evidence="1">
    <location>
        <begin position="291"/>
        <end position="385"/>
    </location>
</feature>
<evidence type="ECO:0000313" key="3">
    <source>
        <dbReference type="Proteomes" id="UP000612899"/>
    </source>
</evidence>
<dbReference type="EMBL" id="BONY01000028">
    <property type="protein sequence ID" value="GIH06553.1"/>
    <property type="molecule type" value="Genomic_DNA"/>
</dbReference>
<dbReference type="Pfam" id="PF14031">
    <property type="entry name" value="D-ser_dehydrat"/>
    <property type="match status" value="1"/>
</dbReference>
<comment type="caution">
    <text evidence="2">The sequence shown here is derived from an EMBL/GenBank/DDBJ whole genome shotgun (WGS) entry which is preliminary data.</text>
</comment>
<evidence type="ECO:0000313" key="2">
    <source>
        <dbReference type="EMBL" id="GIH06553.1"/>
    </source>
</evidence>
<dbReference type="SUPFAM" id="SSF51419">
    <property type="entry name" value="PLP-binding barrel"/>
    <property type="match status" value="1"/>
</dbReference>
<dbReference type="InterPro" id="IPR026956">
    <property type="entry name" value="D-ser_dehydrat-like_dom"/>
</dbReference>
<dbReference type="PANTHER" id="PTHR28004">
    <property type="entry name" value="ZGC:162816-RELATED"/>
    <property type="match status" value="1"/>
</dbReference>
<dbReference type="InterPro" id="IPR042208">
    <property type="entry name" value="D-ser_dehydrat-like_sf"/>
</dbReference>
<dbReference type="InterPro" id="IPR029066">
    <property type="entry name" value="PLP-binding_barrel"/>
</dbReference>
<gene>
    <name evidence="2" type="ORF">Rhe02_46200</name>
</gene>
<accession>A0A8J3VI36</accession>
<protein>
    <submittedName>
        <fullName evidence="2">Amino acid deaminase</fullName>
    </submittedName>
</protein>